<evidence type="ECO:0000313" key="6">
    <source>
        <dbReference type="EMBL" id="MBR7746005.1"/>
    </source>
</evidence>
<evidence type="ECO:0000256" key="2">
    <source>
        <dbReference type="ARBA" id="ARBA00005866"/>
    </source>
</evidence>
<keyword evidence="3 4" id="KW-0413">Isomerase</keyword>
<dbReference type="RefSeq" id="WP_212683354.1">
    <property type="nucleotide sequence ID" value="NZ_JAGSPM010000002.1"/>
</dbReference>
<dbReference type="InterPro" id="IPR011013">
    <property type="entry name" value="Gal_mutarotase_sf_dom"/>
</dbReference>
<feature type="active site" evidence="5">
    <location>
        <position position="158"/>
    </location>
</feature>
<dbReference type="AlphaFoldDB" id="A0A941DD25"/>
<dbReference type="GO" id="GO:0030246">
    <property type="term" value="F:carbohydrate binding"/>
    <property type="evidence" value="ECO:0007669"/>
    <property type="project" value="UniProtKB-UniRule"/>
</dbReference>
<dbReference type="PANTHER" id="PTHR11122">
    <property type="entry name" value="APOSPORY-ASSOCIATED PROTEIN C-RELATED"/>
    <property type="match status" value="1"/>
</dbReference>
<evidence type="ECO:0000313" key="7">
    <source>
        <dbReference type="Proteomes" id="UP000680158"/>
    </source>
</evidence>
<comment type="similarity">
    <text evidence="2 4">Belongs to the glucose-6-phosphate 1-epimerase family.</text>
</comment>
<keyword evidence="7" id="KW-1185">Reference proteome</keyword>
<dbReference type="GO" id="GO:0005975">
    <property type="term" value="P:carbohydrate metabolic process"/>
    <property type="evidence" value="ECO:0007669"/>
    <property type="project" value="InterPro"/>
</dbReference>
<dbReference type="PANTHER" id="PTHR11122:SF13">
    <property type="entry name" value="GLUCOSE-6-PHOSPHATE 1-EPIMERASE"/>
    <property type="match status" value="1"/>
</dbReference>
<comment type="caution">
    <text evidence="6">The sequence shown here is derived from an EMBL/GenBank/DDBJ whole genome shotgun (WGS) entry which is preliminary data.</text>
</comment>
<dbReference type="PIRSF" id="PIRSF016020">
    <property type="entry name" value="PHexose_mutarotase"/>
    <property type="match status" value="1"/>
</dbReference>
<dbReference type="InterPro" id="IPR025532">
    <property type="entry name" value="G6P_1-epimerase"/>
</dbReference>
<dbReference type="Pfam" id="PF01263">
    <property type="entry name" value="Aldose_epim"/>
    <property type="match status" value="1"/>
</dbReference>
<protein>
    <recommendedName>
        <fullName evidence="4">Putative glucose-6-phosphate 1-epimerase</fullName>
        <ecNumber evidence="4">5.1.3.15</ecNumber>
    </recommendedName>
</protein>
<reference evidence="6 7" key="1">
    <citation type="submission" date="2021-04" db="EMBL/GenBank/DDBJ databases">
        <title>novel species isolated from subtropical streams in China.</title>
        <authorList>
            <person name="Lu H."/>
        </authorList>
    </citation>
    <scope>NUCLEOTIDE SEQUENCE [LARGE SCALE GENOMIC DNA]</scope>
    <source>
        <strain evidence="6 7">BYS107W</strain>
    </source>
</reference>
<evidence type="ECO:0000256" key="4">
    <source>
        <dbReference type="PIRNR" id="PIRNR016020"/>
    </source>
</evidence>
<organism evidence="6 7">
    <name type="scientific">Undibacterium baiyunense</name>
    <dbReference type="NCBI Taxonomy" id="2828731"/>
    <lineage>
        <taxon>Bacteria</taxon>
        <taxon>Pseudomonadati</taxon>
        <taxon>Pseudomonadota</taxon>
        <taxon>Betaproteobacteria</taxon>
        <taxon>Burkholderiales</taxon>
        <taxon>Oxalobacteraceae</taxon>
        <taxon>Undibacterium</taxon>
    </lineage>
</organism>
<dbReference type="Gene3D" id="2.70.98.10">
    <property type="match status" value="1"/>
</dbReference>
<name>A0A941DD25_9BURK</name>
<accession>A0A941DD25</accession>
<dbReference type="EC" id="5.1.3.15" evidence="4"/>
<dbReference type="InterPro" id="IPR014718">
    <property type="entry name" value="GH-type_carb-bd"/>
</dbReference>
<dbReference type="InterPro" id="IPR008183">
    <property type="entry name" value="Aldose_1/G6P_1-epimerase"/>
</dbReference>
<dbReference type="CDD" id="cd09020">
    <property type="entry name" value="D-hex-6-P-epi_like"/>
    <property type="match status" value="1"/>
</dbReference>
<evidence type="ECO:0000256" key="5">
    <source>
        <dbReference type="PIRSR" id="PIRSR016020-1"/>
    </source>
</evidence>
<feature type="active site" evidence="5">
    <location>
        <position position="260"/>
    </location>
</feature>
<proteinExistence type="inferred from homology"/>
<dbReference type="GO" id="GO:0047938">
    <property type="term" value="F:glucose-6-phosphate 1-epimerase activity"/>
    <property type="evidence" value="ECO:0007669"/>
    <property type="project" value="UniProtKB-UniRule"/>
</dbReference>
<dbReference type="SUPFAM" id="SSF74650">
    <property type="entry name" value="Galactose mutarotase-like"/>
    <property type="match status" value="1"/>
</dbReference>
<gene>
    <name evidence="6" type="ORF">KDM92_05385</name>
</gene>
<evidence type="ECO:0000256" key="3">
    <source>
        <dbReference type="ARBA" id="ARBA00023235"/>
    </source>
</evidence>
<sequence>MLIITADLAESLYFMEKIRLQARDGASAEIVTHGAHVCSWIPANGQEQLFLSKKSEFGEGVAIRGGVPIVFPQFSNLGSLPKHGFARTANWQLIRTGQIEQGAAQAVFELKHSAASLAIWPHAFRAELIVTVAEQSLQLDFSVENLGETTLQFQSALHTYFQVDNINATRIHGLQGLSYRDTVTNIDGCTQIEEVLTIAAETDRIYTDLVADVEIEQPHQLVQIRQSGFTDAVVWNPWVEKTAQISDLEADAYQRMICVEAASIVKPIVLAPDQIWTGMQLMSVRAK</sequence>
<dbReference type="Proteomes" id="UP000680158">
    <property type="component" value="Unassembled WGS sequence"/>
</dbReference>
<dbReference type="GO" id="GO:0005737">
    <property type="term" value="C:cytoplasm"/>
    <property type="evidence" value="ECO:0007669"/>
    <property type="project" value="TreeGrafter"/>
</dbReference>
<comment type="catalytic activity">
    <reaction evidence="1">
        <text>alpha-D-glucose 6-phosphate = beta-D-glucose 6-phosphate</text>
        <dbReference type="Rhea" id="RHEA:16249"/>
        <dbReference type="ChEBI" id="CHEBI:58225"/>
        <dbReference type="ChEBI" id="CHEBI:58247"/>
        <dbReference type="EC" id="5.1.3.15"/>
    </reaction>
</comment>
<evidence type="ECO:0000256" key="1">
    <source>
        <dbReference type="ARBA" id="ARBA00001096"/>
    </source>
</evidence>
<dbReference type="EMBL" id="JAGSPM010000002">
    <property type="protein sequence ID" value="MBR7746005.1"/>
    <property type="molecule type" value="Genomic_DNA"/>
</dbReference>